<dbReference type="AlphaFoldDB" id="A0A286REE5"/>
<dbReference type="GO" id="GO:0004553">
    <property type="term" value="F:hydrolase activity, hydrolyzing O-glycosyl compounds"/>
    <property type="evidence" value="ECO:0007669"/>
    <property type="project" value="InterPro"/>
</dbReference>
<gene>
    <name evidence="5" type="ORF">THTE_1734</name>
</gene>
<evidence type="ECO:0000256" key="1">
    <source>
        <dbReference type="ARBA" id="ARBA00022801"/>
    </source>
</evidence>
<evidence type="ECO:0000256" key="3">
    <source>
        <dbReference type="RuleBase" id="RU361153"/>
    </source>
</evidence>
<evidence type="ECO:0000313" key="5">
    <source>
        <dbReference type="EMBL" id="ASV74336.1"/>
    </source>
</evidence>
<dbReference type="Gene3D" id="3.20.20.80">
    <property type="entry name" value="Glycosidases"/>
    <property type="match status" value="1"/>
</dbReference>
<dbReference type="GO" id="GO:0008889">
    <property type="term" value="F:glycerophosphodiester phosphodiesterase activity"/>
    <property type="evidence" value="ECO:0007669"/>
    <property type="project" value="UniProtKB-EC"/>
</dbReference>
<keyword evidence="2 3" id="KW-0326">Glycosidase</keyword>
<dbReference type="OrthoDB" id="240436at2"/>
<feature type="domain" description="Glycoside hydrolase family 5" evidence="4">
    <location>
        <begin position="93"/>
        <end position="267"/>
    </location>
</feature>
<dbReference type="GO" id="GO:0000272">
    <property type="term" value="P:polysaccharide catabolic process"/>
    <property type="evidence" value="ECO:0007669"/>
    <property type="project" value="InterPro"/>
</dbReference>
<protein>
    <submittedName>
        <fullName evidence="5">Glycerophosphoryl diester phosphodiesterase</fullName>
        <ecNumber evidence="5">3.1.4.46</ecNumber>
    </submittedName>
</protein>
<dbReference type="SUPFAM" id="SSF51445">
    <property type="entry name" value="(Trans)glycosidases"/>
    <property type="match status" value="1"/>
</dbReference>
<dbReference type="Pfam" id="PF00150">
    <property type="entry name" value="Cellulase"/>
    <property type="match status" value="1"/>
</dbReference>
<dbReference type="EC" id="3.1.4.46" evidence="5"/>
<reference evidence="5 6" key="1">
    <citation type="journal article" name="Front. Microbiol.">
        <title>Sugar Metabolism of the First Thermophilic Planctomycete Thermogutta terrifontis: Comparative Genomic and Transcriptomic Approaches.</title>
        <authorList>
            <person name="Elcheninov A.G."/>
            <person name="Menzel P."/>
            <person name="Gudbergsdottir S.R."/>
            <person name="Slesarev A.I."/>
            <person name="Kadnikov V.V."/>
            <person name="Krogh A."/>
            <person name="Bonch-Osmolovskaya E.A."/>
            <person name="Peng X."/>
            <person name="Kublanov I.V."/>
        </authorList>
    </citation>
    <scope>NUCLEOTIDE SEQUENCE [LARGE SCALE GENOMIC DNA]</scope>
    <source>
        <strain evidence="5 6">R1</strain>
    </source>
</reference>
<dbReference type="InterPro" id="IPR001547">
    <property type="entry name" value="Glyco_hydro_5"/>
</dbReference>
<comment type="similarity">
    <text evidence="3">Belongs to the glycosyl hydrolase 5 (cellulase A) family.</text>
</comment>
<dbReference type="Proteomes" id="UP000215086">
    <property type="component" value="Chromosome"/>
</dbReference>
<dbReference type="KEGG" id="ttf:THTE_1734"/>
<proteinExistence type="inferred from homology"/>
<dbReference type="InterPro" id="IPR017853">
    <property type="entry name" value="GH"/>
</dbReference>
<keyword evidence="1 3" id="KW-0378">Hydrolase</keyword>
<accession>A0A286REE5</accession>
<name>A0A286REE5_9BACT</name>
<dbReference type="EMBL" id="CP018477">
    <property type="protein sequence ID" value="ASV74336.1"/>
    <property type="molecule type" value="Genomic_DNA"/>
</dbReference>
<evidence type="ECO:0000256" key="2">
    <source>
        <dbReference type="ARBA" id="ARBA00023295"/>
    </source>
</evidence>
<organism evidence="5 6">
    <name type="scientific">Thermogutta terrifontis</name>
    <dbReference type="NCBI Taxonomy" id="1331910"/>
    <lineage>
        <taxon>Bacteria</taxon>
        <taxon>Pseudomonadati</taxon>
        <taxon>Planctomycetota</taxon>
        <taxon>Planctomycetia</taxon>
        <taxon>Pirellulales</taxon>
        <taxon>Thermoguttaceae</taxon>
        <taxon>Thermogutta</taxon>
    </lineage>
</organism>
<keyword evidence="6" id="KW-1185">Reference proteome</keyword>
<sequence length="383" mass="43575">MKLRMPLKNRYCQWGFFVLVCGGVLVPGNFTPAEEPGVQSLERIKLSADGQHLVLAQSGSLFVPWGFNYDHDSKGLLLEDYWDKEWDRVVGDFQEMKALGANVVRIHLQVGKFLISPNKANEANLKKLEALVKLAEETGLYLDITGLGCYHKQDVPEWYDSLEESERWNAQAFFWQTIARRVGHSPAVFCYDLMNEPVVPVGSAQEQGWLVGEPLGGKYFVQRITLEQKERSRAEIAAAWVKHLHSAIREVDKETLITVGLLPGTPDRADTWSGFRPKDLIPMLDFICVHIYPEAKKVDEAIQILSHFAVGRPVVIEETFPLHCGTEEFQKFLEGSRKFAQGWISFYWGTPIPELRRINDLQSAILAGYLELWSKLGPSYRRP</sequence>
<evidence type="ECO:0000313" key="6">
    <source>
        <dbReference type="Proteomes" id="UP000215086"/>
    </source>
</evidence>
<dbReference type="RefSeq" id="WP_095414689.1">
    <property type="nucleotide sequence ID" value="NZ_CP018477.1"/>
</dbReference>
<evidence type="ECO:0000259" key="4">
    <source>
        <dbReference type="Pfam" id="PF00150"/>
    </source>
</evidence>